<evidence type="ECO:0000313" key="4">
    <source>
        <dbReference type="Proteomes" id="UP000054359"/>
    </source>
</evidence>
<keyword evidence="1" id="KW-0472">Membrane</keyword>
<dbReference type="InterPro" id="IPR038185">
    <property type="entry name" value="MyTH4_dom_sf"/>
</dbReference>
<dbReference type="PANTHER" id="PTHR22692:SF26">
    <property type="entry name" value="SH3 DOMAIN-CONTAINING PROTEIN"/>
    <property type="match status" value="1"/>
</dbReference>
<dbReference type="Gene3D" id="1.25.40.530">
    <property type="entry name" value="MyTH4 domain"/>
    <property type="match status" value="1"/>
</dbReference>
<dbReference type="PROSITE" id="PS51016">
    <property type="entry name" value="MYTH4"/>
    <property type="match status" value="1"/>
</dbReference>
<dbReference type="InterPro" id="IPR051567">
    <property type="entry name" value="Unconventional_Myosin_ATPase"/>
</dbReference>
<gene>
    <name evidence="3" type="ORF">X975_03966</name>
</gene>
<proteinExistence type="predicted"/>
<reference evidence="3 4" key="1">
    <citation type="submission" date="2013-11" db="EMBL/GenBank/DDBJ databases">
        <title>Genome sequencing of Stegodyphus mimosarum.</title>
        <authorList>
            <person name="Bechsgaard J."/>
        </authorList>
    </citation>
    <scope>NUCLEOTIDE SEQUENCE [LARGE SCALE GENOMIC DNA]</scope>
</reference>
<evidence type="ECO:0000256" key="1">
    <source>
        <dbReference type="SAM" id="Phobius"/>
    </source>
</evidence>
<dbReference type="InterPro" id="IPR000857">
    <property type="entry name" value="MyTH4_dom"/>
</dbReference>
<feature type="transmembrane region" description="Helical" evidence="1">
    <location>
        <begin position="21"/>
        <end position="40"/>
    </location>
</feature>
<organism evidence="3 4">
    <name type="scientific">Stegodyphus mimosarum</name>
    <name type="common">African social velvet spider</name>
    <dbReference type="NCBI Taxonomy" id="407821"/>
    <lineage>
        <taxon>Eukaryota</taxon>
        <taxon>Metazoa</taxon>
        <taxon>Ecdysozoa</taxon>
        <taxon>Arthropoda</taxon>
        <taxon>Chelicerata</taxon>
        <taxon>Arachnida</taxon>
        <taxon>Araneae</taxon>
        <taxon>Araneomorphae</taxon>
        <taxon>Entelegynae</taxon>
        <taxon>Eresoidea</taxon>
        <taxon>Eresidae</taxon>
        <taxon>Stegodyphus</taxon>
    </lineage>
</organism>
<evidence type="ECO:0000313" key="3">
    <source>
        <dbReference type="EMBL" id="KFM66333.1"/>
    </source>
</evidence>
<feature type="domain" description="MyTH4" evidence="2">
    <location>
        <begin position="1"/>
        <end position="46"/>
    </location>
</feature>
<feature type="non-terminal residue" evidence="3">
    <location>
        <position position="46"/>
    </location>
</feature>
<dbReference type="AlphaFoldDB" id="A0A087TMJ4"/>
<dbReference type="Pfam" id="PF00784">
    <property type="entry name" value="MyTH4"/>
    <property type="match status" value="1"/>
</dbReference>
<dbReference type="STRING" id="407821.A0A087TMJ4"/>
<dbReference type="OrthoDB" id="8182952at2759"/>
<dbReference type="PANTHER" id="PTHR22692">
    <property type="entry name" value="MYOSIN VII, XV"/>
    <property type="match status" value="1"/>
</dbReference>
<sequence length="46" mass="5358">MKQTTNNKSLNPDSRIRGWRLLAFIAAFFKCSDSLMPYLMKYLDTA</sequence>
<accession>A0A087TMJ4</accession>
<dbReference type="GO" id="GO:0005856">
    <property type="term" value="C:cytoskeleton"/>
    <property type="evidence" value="ECO:0007669"/>
    <property type="project" value="InterPro"/>
</dbReference>
<dbReference type="Proteomes" id="UP000054359">
    <property type="component" value="Unassembled WGS sequence"/>
</dbReference>
<dbReference type="EMBL" id="KK115905">
    <property type="protein sequence ID" value="KFM66333.1"/>
    <property type="molecule type" value="Genomic_DNA"/>
</dbReference>
<evidence type="ECO:0000259" key="2">
    <source>
        <dbReference type="PROSITE" id="PS51016"/>
    </source>
</evidence>
<keyword evidence="1" id="KW-0812">Transmembrane</keyword>
<protein>
    <recommendedName>
        <fullName evidence="2">MyTH4 domain-containing protein</fullName>
    </recommendedName>
</protein>
<name>A0A087TMJ4_STEMI</name>
<keyword evidence="1" id="KW-1133">Transmembrane helix</keyword>
<keyword evidence="4" id="KW-1185">Reference proteome</keyword>